<evidence type="ECO:0000256" key="1">
    <source>
        <dbReference type="SAM" id="MobiDB-lite"/>
    </source>
</evidence>
<organism evidence="2 3">
    <name type="scientific">Eschrichtius robustus</name>
    <name type="common">California gray whale</name>
    <name type="synonym">Eschrichtius gibbosus</name>
    <dbReference type="NCBI Taxonomy" id="9764"/>
    <lineage>
        <taxon>Eukaryota</taxon>
        <taxon>Metazoa</taxon>
        <taxon>Chordata</taxon>
        <taxon>Craniata</taxon>
        <taxon>Vertebrata</taxon>
        <taxon>Euteleostomi</taxon>
        <taxon>Mammalia</taxon>
        <taxon>Eutheria</taxon>
        <taxon>Laurasiatheria</taxon>
        <taxon>Artiodactyla</taxon>
        <taxon>Whippomorpha</taxon>
        <taxon>Cetacea</taxon>
        <taxon>Mysticeti</taxon>
        <taxon>Eschrichtiidae</taxon>
        <taxon>Eschrichtius</taxon>
    </lineage>
</organism>
<comment type="caution">
    <text evidence="2">The sequence shown here is derived from an EMBL/GenBank/DDBJ whole genome shotgun (WGS) entry which is preliminary data.</text>
</comment>
<dbReference type="AlphaFoldDB" id="A0AB34HR14"/>
<keyword evidence="3" id="KW-1185">Reference proteome</keyword>
<reference evidence="2 3" key="1">
    <citation type="submission" date="2022-11" db="EMBL/GenBank/DDBJ databases">
        <title>Whole genome sequence of Eschrichtius robustus ER-17-0199.</title>
        <authorList>
            <person name="Bruniche-Olsen A."/>
            <person name="Black A.N."/>
            <person name="Fields C.J."/>
            <person name="Walden K."/>
            <person name="Dewoody J.A."/>
        </authorList>
    </citation>
    <scope>NUCLEOTIDE SEQUENCE [LARGE SCALE GENOMIC DNA]</scope>
    <source>
        <strain evidence="2">ER-17-0199</strain>
        <tissue evidence="2">Blubber</tissue>
    </source>
</reference>
<accession>A0AB34HR14</accession>
<sequence>MGCIGSRSPAGQVPLPHSQRKQKSSYPVEGNRSPREAIRASFPQLLIPAWALVPTDGGAHCGLALVLVSEGMSLISLSSRELSWALALPPPQSHEAEVFSLCD</sequence>
<gene>
    <name evidence="2" type="ORF">J1605_019163</name>
</gene>
<dbReference type="EMBL" id="JAIQCJ010000921">
    <property type="protein sequence ID" value="KAJ8793899.1"/>
    <property type="molecule type" value="Genomic_DNA"/>
</dbReference>
<evidence type="ECO:0000313" key="2">
    <source>
        <dbReference type="EMBL" id="KAJ8793899.1"/>
    </source>
</evidence>
<feature type="region of interest" description="Disordered" evidence="1">
    <location>
        <begin position="1"/>
        <end position="33"/>
    </location>
</feature>
<proteinExistence type="predicted"/>
<dbReference type="Proteomes" id="UP001159641">
    <property type="component" value="Unassembled WGS sequence"/>
</dbReference>
<protein>
    <submittedName>
        <fullName evidence="2">Uncharacterized protein</fullName>
    </submittedName>
</protein>
<evidence type="ECO:0000313" key="3">
    <source>
        <dbReference type="Proteomes" id="UP001159641"/>
    </source>
</evidence>
<name>A0AB34HR14_ESCRO</name>